<feature type="region of interest" description="Disordered" evidence="7">
    <location>
        <begin position="707"/>
        <end position="736"/>
    </location>
</feature>
<dbReference type="InterPro" id="IPR011701">
    <property type="entry name" value="MFS"/>
</dbReference>
<dbReference type="InterPro" id="IPR051788">
    <property type="entry name" value="MFS_Transporter"/>
</dbReference>
<keyword evidence="4 8" id="KW-0812">Transmembrane</keyword>
<feature type="transmembrane region" description="Helical" evidence="8">
    <location>
        <begin position="258"/>
        <end position="278"/>
    </location>
</feature>
<keyword evidence="5 8" id="KW-1133">Transmembrane helix</keyword>
<dbReference type="CDD" id="cd11655">
    <property type="entry name" value="rap1_myb-like"/>
    <property type="match status" value="1"/>
</dbReference>
<feature type="transmembrane region" description="Helical" evidence="8">
    <location>
        <begin position="350"/>
        <end position="370"/>
    </location>
</feature>
<keyword evidence="6 8" id="KW-0472">Membrane</keyword>
<dbReference type="InterPro" id="IPR015010">
    <property type="entry name" value="TERF2IP_Myb"/>
</dbReference>
<evidence type="ECO:0000256" key="8">
    <source>
        <dbReference type="SAM" id="Phobius"/>
    </source>
</evidence>
<feature type="transmembrane region" description="Helical" evidence="8">
    <location>
        <begin position="87"/>
        <end position="104"/>
    </location>
</feature>
<evidence type="ECO:0000256" key="7">
    <source>
        <dbReference type="SAM" id="MobiDB-lite"/>
    </source>
</evidence>
<evidence type="ECO:0000256" key="6">
    <source>
        <dbReference type="ARBA" id="ARBA00023136"/>
    </source>
</evidence>
<feature type="compositionally biased region" description="Low complexity" evidence="7">
    <location>
        <begin position="887"/>
        <end position="898"/>
    </location>
</feature>
<proteinExistence type="inferred from homology"/>
<dbReference type="PANTHER" id="PTHR23514">
    <property type="entry name" value="BYPASS OF STOP CODON PROTEIN 6"/>
    <property type="match status" value="1"/>
</dbReference>
<feature type="transmembrane region" description="Helical" evidence="8">
    <location>
        <begin position="155"/>
        <end position="173"/>
    </location>
</feature>
<dbReference type="PROSITE" id="PS50850">
    <property type="entry name" value="MFS"/>
    <property type="match status" value="1"/>
</dbReference>
<dbReference type="GO" id="GO:0012505">
    <property type="term" value="C:endomembrane system"/>
    <property type="evidence" value="ECO:0007669"/>
    <property type="project" value="UniProtKB-SubCell"/>
</dbReference>
<evidence type="ECO:0000256" key="2">
    <source>
        <dbReference type="ARBA" id="ARBA00008335"/>
    </source>
</evidence>
<keyword evidence="3" id="KW-0813">Transport</keyword>
<dbReference type="EMBL" id="CAJMWS010000102">
    <property type="protein sequence ID" value="CAE6363149.1"/>
    <property type="molecule type" value="Genomic_DNA"/>
</dbReference>
<feature type="transmembrane region" description="Helical" evidence="8">
    <location>
        <begin position="400"/>
        <end position="421"/>
    </location>
</feature>
<gene>
    <name evidence="10" type="ORF">RDB_LOCUS20587</name>
</gene>
<dbReference type="InterPro" id="IPR020846">
    <property type="entry name" value="MFS_dom"/>
</dbReference>
<feature type="compositionally biased region" description="Basic residues" evidence="7">
    <location>
        <begin position="861"/>
        <end position="870"/>
    </location>
</feature>
<feature type="transmembrane region" description="Helical" evidence="8">
    <location>
        <begin position="377"/>
        <end position="394"/>
    </location>
</feature>
<feature type="region of interest" description="Disordered" evidence="7">
    <location>
        <begin position="808"/>
        <end position="992"/>
    </location>
</feature>
<feature type="compositionally biased region" description="Low complexity" evidence="7">
    <location>
        <begin position="976"/>
        <end position="986"/>
    </location>
</feature>
<organism evidence="10 11">
    <name type="scientific">Rhizoctonia solani</name>
    <dbReference type="NCBI Taxonomy" id="456999"/>
    <lineage>
        <taxon>Eukaryota</taxon>
        <taxon>Fungi</taxon>
        <taxon>Dikarya</taxon>
        <taxon>Basidiomycota</taxon>
        <taxon>Agaricomycotina</taxon>
        <taxon>Agaricomycetes</taxon>
        <taxon>Cantharellales</taxon>
        <taxon>Ceratobasidiaceae</taxon>
        <taxon>Rhizoctonia</taxon>
    </lineage>
</organism>
<feature type="transmembrane region" description="Helical" evidence="8">
    <location>
        <begin position="309"/>
        <end position="330"/>
    </location>
</feature>
<feature type="transmembrane region" description="Helical" evidence="8">
    <location>
        <begin position="179"/>
        <end position="208"/>
    </location>
</feature>
<dbReference type="SUPFAM" id="SSF103473">
    <property type="entry name" value="MFS general substrate transporter"/>
    <property type="match status" value="1"/>
</dbReference>
<feature type="compositionally biased region" description="Polar residues" evidence="7">
    <location>
        <begin position="945"/>
        <end position="954"/>
    </location>
</feature>
<evidence type="ECO:0000313" key="10">
    <source>
        <dbReference type="EMBL" id="CAE6363149.1"/>
    </source>
</evidence>
<evidence type="ECO:0000256" key="1">
    <source>
        <dbReference type="ARBA" id="ARBA00004127"/>
    </source>
</evidence>
<dbReference type="Proteomes" id="UP000663846">
    <property type="component" value="Unassembled WGS sequence"/>
</dbReference>
<dbReference type="Gene3D" id="1.20.1250.20">
    <property type="entry name" value="MFS general substrate transporter like domains"/>
    <property type="match status" value="1"/>
</dbReference>
<feature type="transmembrane region" description="Helical" evidence="8">
    <location>
        <begin position="433"/>
        <end position="456"/>
    </location>
</feature>
<accession>A0A8H2ZZG7</accession>
<evidence type="ECO:0000313" key="11">
    <source>
        <dbReference type="Proteomes" id="UP000663846"/>
    </source>
</evidence>
<feature type="transmembrane region" description="Helical" evidence="8">
    <location>
        <begin position="124"/>
        <end position="143"/>
    </location>
</feature>
<dbReference type="Pfam" id="PF07690">
    <property type="entry name" value="MFS_1"/>
    <property type="match status" value="1"/>
</dbReference>
<feature type="transmembrane region" description="Helical" evidence="8">
    <location>
        <begin position="229"/>
        <end position="252"/>
    </location>
</feature>
<dbReference type="SUPFAM" id="SSF46689">
    <property type="entry name" value="Homeodomain-like"/>
    <property type="match status" value="1"/>
</dbReference>
<dbReference type="AlphaFoldDB" id="A0A8H2ZZG7"/>
<evidence type="ECO:0000256" key="4">
    <source>
        <dbReference type="ARBA" id="ARBA00022692"/>
    </source>
</evidence>
<comment type="similarity">
    <text evidence="2">Belongs to the major facilitator superfamily.</text>
</comment>
<feature type="region of interest" description="Disordered" evidence="7">
    <location>
        <begin position="1017"/>
        <end position="1079"/>
    </location>
</feature>
<evidence type="ECO:0000256" key="3">
    <source>
        <dbReference type="ARBA" id="ARBA00022448"/>
    </source>
</evidence>
<dbReference type="InterPro" id="IPR009057">
    <property type="entry name" value="Homeodomain-like_sf"/>
</dbReference>
<reference evidence="10" key="1">
    <citation type="submission" date="2021-01" db="EMBL/GenBank/DDBJ databases">
        <authorList>
            <person name="Kaushik A."/>
        </authorList>
    </citation>
    <scope>NUCLEOTIDE SEQUENCE</scope>
    <source>
        <strain evidence="10">AG1-1C</strain>
    </source>
</reference>
<feature type="compositionally biased region" description="Acidic residues" evidence="7">
    <location>
        <begin position="1019"/>
        <end position="1034"/>
    </location>
</feature>
<comment type="subcellular location">
    <subcellularLocation>
        <location evidence="1">Endomembrane system</location>
        <topology evidence="1">Multi-pass membrane protein</topology>
    </subcellularLocation>
</comment>
<sequence length="1142" mass="126323">MSQTATYEIELLDALPHLEHGSSFDRVKNPHFQTPDGLVEAEQYFSGVTSSNHINASTSGHTLTSTAVQAQERSGFRIGNIFVEDQVLYLAGSCMGVFAVGLNDTATGANLPSIQDYYHLNYEVVSLVFLAGFGGYLVSCMLNSVLQNTIGTRNVLVMAGTLYGGGSLLISFAPPFPAVMVGLCLMGFGGGFYEACLTSVISHVRSFIIFESPYSRATLRKFENSRFMNILYAFFGLGALVSPFVIGALAKAGIAWRLYYWFPFSLAVLVTISHFMLFKHYVTPSDHEEASEHKSVRAKFKQVMRIPTTWVGIVLIILSFAIADTLSNWLTSYLIDVKGSGPDVSRYQLSMFWAGLTAGRIFFSLPFIHVRERIGNTLLLAAMIGAIGLLWAVNSTISNWIAIAVAGFFLGPNTPGILSIISTRVPPSLKGITVSITIGLGLVGATLGPLLFGVAVGKVSLGLRVLPPVILLAMAREHPSVPKASSAKSALTFDSETDEEEVKRRKKHKVALAKKQSSAKDLSKLFVKDVDGEEEGIKFYIVEWEEWDVIADLRERITECGGEVVEERPEEGYSVVDPRTDEGELELATRSTRTRRVVSFPFIEESIERGSLVSPLESSLFIKEDRPVKFHLHNSLPKDEIKELRYEILLRGGNPDVDISETQVVIHSKEFRDKLVVDRRWRQIELFETSEWLKSCIARERFTITGGGGRLTVPPAPRPKLNPQPGRKPGAPRTEFTDHDDQCLIAWMAHQFGKNQAGRQGNRPYQVLVQESGQLWWTHRHTWHSWRERYKTKRVHFDPLIIQAVDESERNKKPKQLRVPEFPDTKENSGGREGAGDENESGEERGSDERGQEPRPSTSRAKARPTLIKRRVPDSSEVEDEPEQLKQPKQSSSQPTKPVTRASKKAKIASQPEAAPFIKTSASQKAREAPLRKPSTPPPSEHSNDFSPTRTSSPARVVPVREESPGTGPEDDQLQEDSQSSSTQLENGILDQAVLGGGAQGAVERYNAELARVVANEMEREESEEPYTFDDPDVDVVGITQIDTPPSIRIDMSQPEDDETDTESTGKSPPNGEAEETGETVLDTVEVRLDALANRFGAIYSHVHAYYAHAVDNGMNEAAAIDFVEKQLRANVRQEKGKGRAS</sequence>
<dbReference type="InterPro" id="IPR036259">
    <property type="entry name" value="MFS_trans_sf"/>
</dbReference>
<dbReference type="GO" id="GO:0022857">
    <property type="term" value="F:transmembrane transporter activity"/>
    <property type="evidence" value="ECO:0007669"/>
    <property type="project" value="InterPro"/>
</dbReference>
<evidence type="ECO:0000256" key="5">
    <source>
        <dbReference type="ARBA" id="ARBA00022989"/>
    </source>
</evidence>
<feature type="compositionally biased region" description="Basic and acidic residues" evidence="7">
    <location>
        <begin position="842"/>
        <end position="853"/>
    </location>
</feature>
<feature type="domain" description="Major facilitator superfamily (MFS) profile" evidence="9">
    <location>
        <begin position="89"/>
        <end position="485"/>
    </location>
</feature>
<dbReference type="GO" id="GO:0016020">
    <property type="term" value="C:membrane"/>
    <property type="evidence" value="ECO:0007669"/>
    <property type="project" value="TreeGrafter"/>
</dbReference>
<protein>
    <recommendedName>
        <fullName evidence="9">Major facilitator superfamily (MFS) profile domain-containing protein</fullName>
    </recommendedName>
</protein>
<feature type="compositionally biased region" description="Basic and acidic residues" evidence="7">
    <location>
        <begin position="821"/>
        <end position="830"/>
    </location>
</feature>
<dbReference type="PANTHER" id="PTHR23514:SF3">
    <property type="entry name" value="BYPASS OF STOP CODON PROTEIN 6"/>
    <property type="match status" value="1"/>
</dbReference>
<dbReference type="Gene3D" id="1.10.10.60">
    <property type="entry name" value="Homeodomain-like"/>
    <property type="match status" value="1"/>
</dbReference>
<evidence type="ECO:0000259" key="9">
    <source>
        <dbReference type="PROSITE" id="PS50850"/>
    </source>
</evidence>
<comment type="caution">
    <text evidence="10">The sequence shown here is derived from an EMBL/GenBank/DDBJ whole genome shotgun (WGS) entry which is preliminary data.</text>
</comment>
<name>A0A8H2ZZG7_9AGAM</name>
<dbReference type="Pfam" id="PF08914">
    <property type="entry name" value="Myb_Rap1"/>
    <property type="match status" value="1"/>
</dbReference>